<dbReference type="EMBL" id="UOEY01000009">
    <property type="protein sequence ID" value="VAW34752.1"/>
    <property type="molecule type" value="Genomic_DNA"/>
</dbReference>
<dbReference type="Gene3D" id="3.40.50.2000">
    <property type="entry name" value="Glycogen Phosphorylase B"/>
    <property type="match status" value="2"/>
</dbReference>
<dbReference type="Pfam" id="PF13692">
    <property type="entry name" value="Glyco_trans_1_4"/>
    <property type="match status" value="1"/>
</dbReference>
<name>A0A3B0V7N5_9ZZZZ</name>
<proteinExistence type="predicted"/>
<evidence type="ECO:0000313" key="2">
    <source>
        <dbReference type="EMBL" id="VAW34752.1"/>
    </source>
</evidence>
<dbReference type="CDD" id="cd03801">
    <property type="entry name" value="GT4_PimA-like"/>
    <property type="match status" value="1"/>
</dbReference>
<accession>A0A3B0V7N5</accession>
<reference evidence="2" key="1">
    <citation type="submission" date="2018-06" db="EMBL/GenBank/DDBJ databases">
        <authorList>
            <person name="Zhirakovskaya E."/>
        </authorList>
    </citation>
    <scope>NUCLEOTIDE SEQUENCE</scope>
</reference>
<protein>
    <recommendedName>
        <fullName evidence="1">Glycosyltransferase subfamily 4-like N-terminal domain-containing protein</fullName>
    </recommendedName>
</protein>
<dbReference type="SUPFAM" id="SSF53756">
    <property type="entry name" value="UDP-Glycosyltransferase/glycogen phosphorylase"/>
    <property type="match status" value="1"/>
</dbReference>
<gene>
    <name evidence="2" type="ORF">MNBD_DELTA04-702</name>
</gene>
<dbReference type="PANTHER" id="PTHR12526">
    <property type="entry name" value="GLYCOSYLTRANSFERASE"/>
    <property type="match status" value="1"/>
</dbReference>
<feature type="domain" description="Glycosyltransferase subfamily 4-like N-terminal" evidence="1">
    <location>
        <begin position="16"/>
        <end position="172"/>
    </location>
</feature>
<sequence length="388" mass="43104">MKILLLAPQPFFQNRGTPIAVRMLAEVLAGEGHRIHLLAYPEGEDVEMPGVFLDRICAFPGTSGVGPGFSGKKMISDHLMLCKALRLVRKGDFDLVHAVEESVFIAVVLKKLYSIPFVYDMDSCLSMQMQEKFPFLRPAARLMSAFENGAIRRSAGVIAVCRSLEEIARQRDPEKMVLRLEDVSLLQQDMQVAEDIRRQTGATGLLFMYVGNLEAYQGIDLLLESFVQLKKVQQEATLVVIGGKDADISRYGERAATLGIDGSVHFLGPRPVGDLACYLRQADVLVSPRIKGNNTPMKIYSYLDSGRPLVATRLPAHTQVLDDEIARLAEPVPEKFAEAMLELGIDPALRRKIAGQAGARVKEEFTRAAFQRKLVGFYKRLEETLARV</sequence>
<dbReference type="InterPro" id="IPR028098">
    <property type="entry name" value="Glyco_trans_4-like_N"/>
</dbReference>
<dbReference type="Pfam" id="PF13579">
    <property type="entry name" value="Glyco_trans_4_4"/>
    <property type="match status" value="1"/>
</dbReference>
<organism evidence="2">
    <name type="scientific">hydrothermal vent metagenome</name>
    <dbReference type="NCBI Taxonomy" id="652676"/>
    <lineage>
        <taxon>unclassified sequences</taxon>
        <taxon>metagenomes</taxon>
        <taxon>ecological metagenomes</taxon>
    </lineage>
</organism>
<evidence type="ECO:0000259" key="1">
    <source>
        <dbReference type="Pfam" id="PF13579"/>
    </source>
</evidence>
<dbReference type="AlphaFoldDB" id="A0A3B0V7N5"/>